<evidence type="ECO:0000313" key="1">
    <source>
        <dbReference type="EMBL" id="MCD7111166.1"/>
    </source>
</evidence>
<dbReference type="InterPro" id="IPR010282">
    <property type="entry name" value="Uncharacterised_HutD/Ves"/>
</dbReference>
<dbReference type="AlphaFoldDB" id="A0A9X1NWE7"/>
<dbReference type="Pfam" id="PF05962">
    <property type="entry name" value="HutD"/>
    <property type="match status" value="1"/>
</dbReference>
<protein>
    <submittedName>
        <fullName evidence="1">HutD family protein</fullName>
    </submittedName>
</protein>
<dbReference type="SUPFAM" id="SSF51182">
    <property type="entry name" value="RmlC-like cupins"/>
    <property type="match status" value="1"/>
</dbReference>
<dbReference type="PANTHER" id="PTHR37943">
    <property type="entry name" value="PROTEIN VES"/>
    <property type="match status" value="1"/>
</dbReference>
<accession>A0A9X1NWE7</accession>
<evidence type="ECO:0000313" key="2">
    <source>
        <dbReference type="Proteomes" id="UP001139089"/>
    </source>
</evidence>
<sequence>MTVLRNSDHRRMPWKNGGGETVEIAVFPADASIETFGWRISMASVQTDGPFSVFPGVDRTLSILDGHGMVLDISGRAPVTLTADDAPHAFPADAATEATLVDGAITDLNIMTRRGAFAHAVERRMVDGTTEVKRQGGTLMLLSLGDVQVGPVRLARLDAMRLDGDVKVRADEPVTVYLIRIDAV</sequence>
<dbReference type="PANTHER" id="PTHR37943:SF1">
    <property type="entry name" value="PROTEIN VES"/>
    <property type="match status" value="1"/>
</dbReference>
<dbReference type="Gene3D" id="2.60.120.10">
    <property type="entry name" value="Jelly Rolls"/>
    <property type="match status" value="1"/>
</dbReference>
<reference evidence="1" key="1">
    <citation type="submission" date="2021-12" db="EMBL/GenBank/DDBJ databases">
        <authorList>
            <person name="Li Y."/>
        </authorList>
    </citation>
    <scope>NUCLEOTIDE SEQUENCE</scope>
    <source>
        <strain evidence="1">DKSPLA3</strain>
    </source>
</reference>
<name>A0A9X1NWE7_9HYPH</name>
<dbReference type="EMBL" id="JAJOZR010000013">
    <property type="protein sequence ID" value="MCD7111166.1"/>
    <property type="molecule type" value="Genomic_DNA"/>
</dbReference>
<dbReference type="InterPro" id="IPR014710">
    <property type="entry name" value="RmlC-like_jellyroll"/>
</dbReference>
<dbReference type="InterPro" id="IPR011051">
    <property type="entry name" value="RmlC_Cupin_sf"/>
</dbReference>
<dbReference type="CDD" id="cd20293">
    <property type="entry name" value="cupin_HutD_N"/>
    <property type="match status" value="1"/>
</dbReference>
<keyword evidence="2" id="KW-1185">Reference proteome</keyword>
<gene>
    <name evidence="1" type="ORF">LRX75_19190</name>
</gene>
<comment type="caution">
    <text evidence="1">The sequence shown here is derived from an EMBL/GenBank/DDBJ whole genome shotgun (WGS) entry which is preliminary data.</text>
</comment>
<organism evidence="1 2">
    <name type="scientific">Rhizobium quercicola</name>
    <dbReference type="NCBI Taxonomy" id="2901226"/>
    <lineage>
        <taxon>Bacteria</taxon>
        <taxon>Pseudomonadati</taxon>
        <taxon>Pseudomonadota</taxon>
        <taxon>Alphaproteobacteria</taxon>
        <taxon>Hyphomicrobiales</taxon>
        <taxon>Rhizobiaceae</taxon>
        <taxon>Rhizobium/Agrobacterium group</taxon>
        <taxon>Rhizobium</taxon>
    </lineage>
</organism>
<proteinExistence type="predicted"/>
<dbReference type="Proteomes" id="UP001139089">
    <property type="component" value="Unassembled WGS sequence"/>
</dbReference>
<dbReference type="RefSeq" id="WP_231816258.1">
    <property type="nucleotide sequence ID" value="NZ_JAJOZR010000013.1"/>
</dbReference>